<dbReference type="KEGG" id="pmw:B2K_07550"/>
<accession>I0BDX9</accession>
<sequence length="293" mass="33949">MKEAIRKYNEAMQKYSNEVVPHFDNLLFEESKPFHDLYKRIFDLYLISSYLVDIKLFPNTIPEVDSIKILYSKASLSLLALHQCLSTGLIEDASVILRSLLETRVTLKTLLAENTLERLKLYREFSHVVRWQKLTKDRQDLSNGVISMEEFSKTYEGIDIADIEATYKLVKDNYHPKRPYHWAWKIFKDETQGQNPSFGLLCSKLGFDDEYSRMYSSLSLLAHSVSISEITLARDNLITVAPRFSGPIKPFVYFSASYMVDVINSTLDYFKPDDYEGIKTYTTAYLDDLLSVC</sequence>
<name>I0BDX9_9BACL</name>
<protein>
    <submittedName>
        <fullName evidence="1">Uncharacterized protein</fullName>
    </submittedName>
</protein>
<dbReference type="AlphaFoldDB" id="I0BDX9"/>
<organism evidence="1 2">
    <name type="scientific">Paenibacillus mucilaginosus K02</name>
    <dbReference type="NCBI Taxonomy" id="997761"/>
    <lineage>
        <taxon>Bacteria</taxon>
        <taxon>Bacillati</taxon>
        <taxon>Bacillota</taxon>
        <taxon>Bacilli</taxon>
        <taxon>Bacillales</taxon>
        <taxon>Paenibacillaceae</taxon>
        <taxon>Paenibacillus</taxon>
    </lineage>
</organism>
<dbReference type="Pfam" id="PF18928">
    <property type="entry name" value="DUF5677"/>
    <property type="match status" value="1"/>
</dbReference>
<dbReference type="EMBL" id="CP003422">
    <property type="protein sequence ID" value="AFH60576.1"/>
    <property type="molecule type" value="Genomic_DNA"/>
</dbReference>
<reference evidence="1 2" key="1">
    <citation type="submission" date="2013-06" db="EMBL/GenBank/DDBJ databases">
        <title>Complete genome sequence of Paenibacillus mucilaginosus K02.</title>
        <authorList>
            <person name="Xiao B."/>
            <person name="Sun L."/>
            <person name="Xiao L."/>
            <person name="Lian B."/>
        </authorList>
    </citation>
    <scope>NUCLEOTIDE SEQUENCE [LARGE SCALE GENOMIC DNA]</scope>
    <source>
        <strain evidence="1 2">K02</strain>
    </source>
</reference>
<evidence type="ECO:0000313" key="1">
    <source>
        <dbReference type="EMBL" id="AFH60576.1"/>
    </source>
</evidence>
<dbReference type="RefSeq" id="WP_014649852.1">
    <property type="nucleotide sequence ID" value="NC_017672.3"/>
</dbReference>
<evidence type="ECO:0000313" key="2">
    <source>
        <dbReference type="Proteomes" id="UP000007392"/>
    </source>
</evidence>
<dbReference type="HOGENOM" id="CLU_949436_0_0_9"/>
<dbReference type="Proteomes" id="UP000007392">
    <property type="component" value="Chromosome"/>
</dbReference>
<gene>
    <name evidence="1" type="ORF">B2K_07550</name>
</gene>
<dbReference type="InterPro" id="IPR043733">
    <property type="entry name" value="DUF5677"/>
</dbReference>
<proteinExistence type="predicted"/>